<dbReference type="Proteomes" id="UP000663400">
    <property type="component" value="Chromosome"/>
</dbReference>
<keyword evidence="1" id="KW-0732">Signal</keyword>
<keyword evidence="3" id="KW-1185">Reference proteome</keyword>
<evidence type="ECO:0000313" key="2">
    <source>
        <dbReference type="EMBL" id="QSX75798.1"/>
    </source>
</evidence>
<evidence type="ECO:0000256" key="1">
    <source>
        <dbReference type="SAM" id="SignalP"/>
    </source>
</evidence>
<gene>
    <name evidence="2" type="ORF">HIV01_004555</name>
</gene>
<protein>
    <submittedName>
        <fullName evidence="2">Uncharacterized protein</fullName>
    </submittedName>
</protein>
<feature type="chain" id="PRO_5045973272" evidence="1">
    <location>
        <begin position="30"/>
        <end position="170"/>
    </location>
</feature>
<proteinExistence type="predicted"/>
<evidence type="ECO:0000313" key="3">
    <source>
        <dbReference type="Proteomes" id="UP000663400"/>
    </source>
</evidence>
<dbReference type="EMBL" id="CP071517">
    <property type="protein sequence ID" value="QSX75798.1"/>
    <property type="molecule type" value="Genomic_DNA"/>
</dbReference>
<sequence>MRSPSLRLRVSLAAAAFVAAAAATLTAGAAEADSLGEEWVAIDPALLEDMRGGFQTANGMSLSFGIERVVYVNGELLASTRVNIPDIGRMTQAQAQELADFNQGQVIQVGEGNTFEPSANFNGLLVQNTRNDQDIRALTTVNVGVDTLSAFQDLNTQQALQNAMVAATSP</sequence>
<organism evidence="2 3">
    <name type="scientific">Lysobacter arenosi</name>
    <dbReference type="NCBI Taxonomy" id="2795387"/>
    <lineage>
        <taxon>Bacteria</taxon>
        <taxon>Pseudomonadati</taxon>
        <taxon>Pseudomonadota</taxon>
        <taxon>Gammaproteobacteria</taxon>
        <taxon>Lysobacterales</taxon>
        <taxon>Lysobacteraceae</taxon>
        <taxon>Lysobacter</taxon>
    </lineage>
</organism>
<feature type="signal peptide" evidence="1">
    <location>
        <begin position="1"/>
        <end position="29"/>
    </location>
</feature>
<dbReference type="RefSeq" id="WP_200605157.1">
    <property type="nucleotide sequence ID" value="NZ_CP071517.1"/>
</dbReference>
<accession>A0ABX7RCB5</accession>
<name>A0ABX7RCB5_9GAMM</name>
<reference evidence="2 3" key="1">
    <citation type="submission" date="2021-02" db="EMBL/GenBank/DDBJ databases">
        <title>Lysobacter arenosi sp. nov., isolated from soil of gangwondo yeongwol, south Korea.</title>
        <authorList>
            <person name="Kim K.R."/>
            <person name="Kim K.H."/>
            <person name="Jeon C.O."/>
        </authorList>
    </citation>
    <scope>NUCLEOTIDE SEQUENCE [LARGE SCALE GENOMIC DNA]</scope>
    <source>
        <strain evidence="2 3">R7</strain>
    </source>
</reference>